<feature type="domain" description="DUF1559" evidence="1">
    <location>
        <begin position="34"/>
        <end position="333"/>
    </location>
</feature>
<dbReference type="InterPro" id="IPR045584">
    <property type="entry name" value="Pilin-like"/>
</dbReference>
<gene>
    <name evidence="2" type="ORF">OJF2_41880</name>
</gene>
<dbReference type="AlphaFoldDB" id="A0A5B9W682"/>
<sequence>MHDRRSLRAFTLIELLVVIAIIAVLIALLLPAVQSAREAARRIQCTNNLKQIGLAVHNYHDAFNALPFGKGPSYMMTMPMAPMYARWSTHSQLLGFLEQKPLFDAINFAFPPDTPDFDAGSMMGFMPAFSSPANSTASRAKIAAFICPSDANEDATWPGTVSYAVNEGSWLCDACEQTPSTTAPGELPKGPFYTRSCVRLASFVDGTSNTAFFSERRRGIGTPDPRSSLYQMMNATSLAAAYQNCTNLDMAMAMPITSRSGLAWSVGTMAGTTYNHVSTPNTRSCAGMDGMSGGMMMAMNNMAVQLPPGSFHPAGVNLLFGDGSVRFVKDSTALNVWRALSTRNGGEVISAGDY</sequence>
<dbReference type="NCBIfam" id="TIGR04294">
    <property type="entry name" value="pre_pil_HX9DG"/>
    <property type="match status" value="1"/>
</dbReference>
<dbReference type="PANTHER" id="PTHR30093:SF2">
    <property type="entry name" value="TYPE II SECRETION SYSTEM PROTEIN H"/>
    <property type="match status" value="1"/>
</dbReference>
<dbReference type="Pfam" id="PF07963">
    <property type="entry name" value="N_methyl"/>
    <property type="match status" value="1"/>
</dbReference>
<dbReference type="OrthoDB" id="249131at2"/>
<dbReference type="InterPro" id="IPR011453">
    <property type="entry name" value="DUF1559"/>
</dbReference>
<dbReference type="SUPFAM" id="SSF54523">
    <property type="entry name" value="Pili subunits"/>
    <property type="match status" value="1"/>
</dbReference>
<organism evidence="2 3">
    <name type="scientific">Aquisphaera giovannonii</name>
    <dbReference type="NCBI Taxonomy" id="406548"/>
    <lineage>
        <taxon>Bacteria</taxon>
        <taxon>Pseudomonadati</taxon>
        <taxon>Planctomycetota</taxon>
        <taxon>Planctomycetia</taxon>
        <taxon>Isosphaerales</taxon>
        <taxon>Isosphaeraceae</taxon>
        <taxon>Aquisphaera</taxon>
    </lineage>
</organism>
<dbReference type="Gene3D" id="3.30.700.10">
    <property type="entry name" value="Glycoprotein, Type 4 Pilin"/>
    <property type="match status" value="1"/>
</dbReference>
<evidence type="ECO:0000259" key="1">
    <source>
        <dbReference type="Pfam" id="PF07596"/>
    </source>
</evidence>
<dbReference type="RefSeq" id="WP_148595415.1">
    <property type="nucleotide sequence ID" value="NZ_CP042997.1"/>
</dbReference>
<dbReference type="NCBIfam" id="TIGR02532">
    <property type="entry name" value="IV_pilin_GFxxxE"/>
    <property type="match status" value="1"/>
</dbReference>
<dbReference type="PANTHER" id="PTHR30093">
    <property type="entry name" value="GENERAL SECRETION PATHWAY PROTEIN G"/>
    <property type="match status" value="1"/>
</dbReference>
<dbReference type="Proteomes" id="UP000324233">
    <property type="component" value="Chromosome"/>
</dbReference>
<dbReference type="KEGG" id="agv:OJF2_41880"/>
<dbReference type="InterPro" id="IPR012902">
    <property type="entry name" value="N_methyl_site"/>
</dbReference>
<dbReference type="Pfam" id="PF07596">
    <property type="entry name" value="SBP_bac_10"/>
    <property type="match status" value="1"/>
</dbReference>
<keyword evidence="3" id="KW-1185">Reference proteome</keyword>
<dbReference type="InterPro" id="IPR027558">
    <property type="entry name" value="Pre_pil_HX9DG_C"/>
</dbReference>
<evidence type="ECO:0000313" key="3">
    <source>
        <dbReference type="Proteomes" id="UP000324233"/>
    </source>
</evidence>
<evidence type="ECO:0000313" key="2">
    <source>
        <dbReference type="EMBL" id="QEH35635.1"/>
    </source>
</evidence>
<reference evidence="2 3" key="1">
    <citation type="submission" date="2019-08" db="EMBL/GenBank/DDBJ databases">
        <title>Deep-cultivation of Planctomycetes and their phenomic and genomic characterization uncovers novel biology.</title>
        <authorList>
            <person name="Wiegand S."/>
            <person name="Jogler M."/>
            <person name="Boedeker C."/>
            <person name="Pinto D."/>
            <person name="Vollmers J."/>
            <person name="Rivas-Marin E."/>
            <person name="Kohn T."/>
            <person name="Peeters S.H."/>
            <person name="Heuer A."/>
            <person name="Rast P."/>
            <person name="Oberbeckmann S."/>
            <person name="Bunk B."/>
            <person name="Jeske O."/>
            <person name="Meyerdierks A."/>
            <person name="Storesund J.E."/>
            <person name="Kallscheuer N."/>
            <person name="Luecker S."/>
            <person name="Lage O.M."/>
            <person name="Pohl T."/>
            <person name="Merkel B.J."/>
            <person name="Hornburger P."/>
            <person name="Mueller R.-W."/>
            <person name="Bruemmer F."/>
            <person name="Labrenz M."/>
            <person name="Spormann A.M."/>
            <person name="Op den Camp H."/>
            <person name="Overmann J."/>
            <person name="Amann R."/>
            <person name="Jetten M.S.M."/>
            <person name="Mascher T."/>
            <person name="Medema M.H."/>
            <person name="Devos D.P."/>
            <person name="Kaster A.-K."/>
            <person name="Ovreas L."/>
            <person name="Rohde M."/>
            <person name="Galperin M.Y."/>
            <person name="Jogler C."/>
        </authorList>
    </citation>
    <scope>NUCLEOTIDE SEQUENCE [LARGE SCALE GENOMIC DNA]</scope>
    <source>
        <strain evidence="2 3">OJF2</strain>
    </source>
</reference>
<proteinExistence type="predicted"/>
<name>A0A5B9W682_9BACT</name>
<protein>
    <recommendedName>
        <fullName evidence="1">DUF1559 domain-containing protein</fullName>
    </recommendedName>
</protein>
<dbReference type="EMBL" id="CP042997">
    <property type="protein sequence ID" value="QEH35635.1"/>
    <property type="molecule type" value="Genomic_DNA"/>
</dbReference>
<accession>A0A5B9W682</accession>